<comment type="similarity">
    <text evidence="1">Belongs to the LOB domain-containing protein family.</text>
</comment>
<protein>
    <submittedName>
        <fullName evidence="4">LOB domain-containing protein 7-like</fullName>
    </submittedName>
</protein>
<dbReference type="Proteomes" id="UP000235220">
    <property type="component" value="Chromosome 1"/>
</dbReference>
<dbReference type="GO" id="GO:0001216">
    <property type="term" value="F:DNA-binding transcription activator activity"/>
    <property type="evidence" value="ECO:0000318"/>
    <property type="project" value="GO_Central"/>
</dbReference>
<evidence type="ECO:0000256" key="1">
    <source>
        <dbReference type="ARBA" id="ARBA00005474"/>
    </source>
</evidence>
<dbReference type="AlphaFoldDB" id="A0A2I4GMI1"/>
<dbReference type="PANTHER" id="PTHR31301">
    <property type="entry name" value="LOB DOMAIN-CONTAINING PROTEIN 4-RELATED"/>
    <property type="match status" value="1"/>
</dbReference>
<dbReference type="GO" id="GO:0006355">
    <property type="term" value="P:regulation of DNA-templated transcription"/>
    <property type="evidence" value="ECO:0000318"/>
    <property type="project" value="GO_Central"/>
</dbReference>
<reference evidence="4" key="1">
    <citation type="submission" date="2025-08" db="UniProtKB">
        <authorList>
            <consortium name="RefSeq"/>
        </authorList>
    </citation>
    <scope>IDENTIFICATION</scope>
    <source>
        <tissue evidence="4">Leaves</tissue>
    </source>
</reference>
<dbReference type="Gramene" id="Jr01_26540_p1">
    <property type="protein sequence ID" value="cds.Jr01_26540_p1"/>
    <property type="gene ID" value="Jr01_26540"/>
</dbReference>
<accession>A0A2I4GMI1</accession>
<evidence type="ECO:0000313" key="4">
    <source>
        <dbReference type="RefSeq" id="XP_018845088.1"/>
    </source>
</evidence>
<sequence length="273" mass="30704">MNKETGNMQACASCKHQRRKCDESCELAPYFPASRYREFQNAHRLFGVSNILKILSAVEPSQKEAAAESILMEGNARKKDPVHGCLGIVRSLEAQIEFYGKQLDFVTQCLALFREREKLELHQRKQNLDAYISRSSTSSASPLATQLDDDDDDDQLDHGFKYLTPLLLPELHGEYLGGTKNSRSNDKYNYQSTLEEGVDVKPFDIHHLDQMLESYQQDSFAASFRSGPGESSTCPISKAHGRQPLERVGEGDAQNEVGSFTKGKDDRDFKDAE</sequence>
<proteinExistence type="inferred from homology"/>
<dbReference type="PANTHER" id="PTHR31301:SF103">
    <property type="entry name" value="LOB DOMAIN-CONTAINING PROTEIN 5-RELATED"/>
    <property type="match status" value="1"/>
</dbReference>
<dbReference type="GO" id="GO:0005634">
    <property type="term" value="C:nucleus"/>
    <property type="evidence" value="ECO:0000318"/>
    <property type="project" value="GO_Central"/>
</dbReference>
<dbReference type="PROSITE" id="PS50891">
    <property type="entry name" value="LOB"/>
    <property type="match status" value="1"/>
</dbReference>
<keyword evidence="3" id="KW-1185">Reference proteome</keyword>
<evidence type="ECO:0000313" key="3">
    <source>
        <dbReference type="Proteomes" id="UP000235220"/>
    </source>
</evidence>
<feature type="region of interest" description="Disordered" evidence="2">
    <location>
        <begin position="225"/>
        <end position="273"/>
    </location>
</feature>
<evidence type="ECO:0000256" key="2">
    <source>
        <dbReference type="SAM" id="MobiDB-lite"/>
    </source>
</evidence>
<gene>
    <name evidence="4" type="primary">LOC109009155</name>
</gene>
<name>A0A2I4GMI1_JUGRE</name>
<organism evidence="3 4">
    <name type="scientific">Juglans regia</name>
    <name type="common">English walnut</name>
    <dbReference type="NCBI Taxonomy" id="51240"/>
    <lineage>
        <taxon>Eukaryota</taxon>
        <taxon>Viridiplantae</taxon>
        <taxon>Streptophyta</taxon>
        <taxon>Embryophyta</taxon>
        <taxon>Tracheophyta</taxon>
        <taxon>Spermatophyta</taxon>
        <taxon>Magnoliopsida</taxon>
        <taxon>eudicotyledons</taxon>
        <taxon>Gunneridae</taxon>
        <taxon>Pentapetalae</taxon>
        <taxon>rosids</taxon>
        <taxon>fabids</taxon>
        <taxon>Fagales</taxon>
        <taxon>Juglandaceae</taxon>
        <taxon>Juglans</taxon>
    </lineage>
</organism>
<dbReference type="Pfam" id="PF03195">
    <property type="entry name" value="LOB"/>
    <property type="match status" value="1"/>
</dbReference>
<dbReference type="InterPro" id="IPR004883">
    <property type="entry name" value="LOB"/>
</dbReference>
<dbReference type="KEGG" id="jre:109009155"/>
<dbReference type="OrthoDB" id="1893065at2759"/>
<dbReference type="STRING" id="51240.A0A2I4GMI1"/>
<dbReference type="GeneID" id="109009155"/>
<feature type="compositionally biased region" description="Basic and acidic residues" evidence="2">
    <location>
        <begin position="262"/>
        <end position="273"/>
    </location>
</feature>
<dbReference type="RefSeq" id="XP_018845088.1">
    <property type="nucleotide sequence ID" value="XM_018989543.2"/>
</dbReference>